<protein>
    <submittedName>
        <fullName evidence="2">Ovule protein</fullName>
    </submittedName>
</protein>
<evidence type="ECO:0000313" key="2">
    <source>
        <dbReference type="WBParaSite" id="nRc.2.0.1.t07164-RA"/>
    </source>
</evidence>
<proteinExistence type="predicted"/>
<name>A0A915I0D5_ROMCU</name>
<dbReference type="Proteomes" id="UP000887565">
    <property type="component" value="Unplaced"/>
</dbReference>
<organism evidence="1 2">
    <name type="scientific">Romanomermis culicivorax</name>
    <name type="common">Nematode worm</name>
    <dbReference type="NCBI Taxonomy" id="13658"/>
    <lineage>
        <taxon>Eukaryota</taxon>
        <taxon>Metazoa</taxon>
        <taxon>Ecdysozoa</taxon>
        <taxon>Nematoda</taxon>
        <taxon>Enoplea</taxon>
        <taxon>Dorylaimia</taxon>
        <taxon>Mermithida</taxon>
        <taxon>Mermithoidea</taxon>
        <taxon>Mermithidae</taxon>
        <taxon>Romanomermis</taxon>
    </lineage>
</organism>
<reference evidence="2" key="1">
    <citation type="submission" date="2022-11" db="UniProtKB">
        <authorList>
            <consortium name="WormBaseParasite"/>
        </authorList>
    </citation>
    <scope>IDENTIFICATION</scope>
</reference>
<evidence type="ECO:0000313" key="1">
    <source>
        <dbReference type="Proteomes" id="UP000887565"/>
    </source>
</evidence>
<sequence>MRLSMYSICTIALVNYRLPNDQSFSKKEIGASKAIQNIRQNHLTQQPNTSFFLFVKKETSALIISILCQITTTDTARY</sequence>
<dbReference type="AlphaFoldDB" id="A0A915I0D5"/>
<dbReference type="WBParaSite" id="nRc.2.0.1.t07164-RA">
    <property type="protein sequence ID" value="nRc.2.0.1.t07164-RA"/>
    <property type="gene ID" value="nRc.2.0.1.g07164"/>
</dbReference>
<keyword evidence="1" id="KW-1185">Reference proteome</keyword>
<accession>A0A915I0D5</accession>